<dbReference type="GO" id="GO:0009146">
    <property type="term" value="P:purine nucleoside triphosphate catabolic process"/>
    <property type="evidence" value="ECO:0007669"/>
    <property type="project" value="UniProtKB-UniRule"/>
</dbReference>
<comment type="catalytic activity">
    <reaction evidence="10">
        <text>ITP + H2O = IMP + diphosphate + H(+)</text>
        <dbReference type="Rhea" id="RHEA:29399"/>
        <dbReference type="ChEBI" id="CHEBI:15377"/>
        <dbReference type="ChEBI" id="CHEBI:15378"/>
        <dbReference type="ChEBI" id="CHEBI:33019"/>
        <dbReference type="ChEBI" id="CHEBI:58053"/>
        <dbReference type="ChEBI" id="CHEBI:61402"/>
        <dbReference type="EC" id="3.6.1.66"/>
    </reaction>
</comment>
<dbReference type="Proteomes" id="UP000290909">
    <property type="component" value="Chromosome"/>
</dbReference>
<evidence type="ECO:0000256" key="6">
    <source>
        <dbReference type="ARBA" id="ARBA00022842"/>
    </source>
</evidence>
<dbReference type="InterPro" id="IPR020922">
    <property type="entry name" value="dITP/XTP_pyrophosphatase"/>
</dbReference>
<name>A0A449BJQ2_9MOLU</name>
<evidence type="ECO:0000256" key="7">
    <source>
        <dbReference type="ARBA" id="ARBA00023080"/>
    </source>
</evidence>
<dbReference type="NCBIfam" id="TIGR00042">
    <property type="entry name" value="RdgB/HAM1 family non-canonical purine NTP pyrophosphatase"/>
    <property type="match status" value="1"/>
</dbReference>
<keyword evidence="13" id="KW-1185">Reference proteome</keyword>
<dbReference type="CDD" id="cd00515">
    <property type="entry name" value="HAM1"/>
    <property type="match status" value="1"/>
</dbReference>
<feature type="binding site" evidence="10">
    <location>
        <begin position="147"/>
        <end position="150"/>
    </location>
    <ligand>
        <name>substrate</name>
    </ligand>
</feature>
<dbReference type="EMBL" id="LR215050">
    <property type="protein sequence ID" value="VEU82557.1"/>
    <property type="molecule type" value="Genomic_DNA"/>
</dbReference>
<evidence type="ECO:0000256" key="8">
    <source>
        <dbReference type="ARBA" id="ARBA00051875"/>
    </source>
</evidence>
<dbReference type="PANTHER" id="PTHR11067:SF9">
    <property type="entry name" value="INOSINE TRIPHOSPHATE PYROPHOSPHATASE"/>
    <property type="match status" value="1"/>
</dbReference>
<protein>
    <recommendedName>
        <fullName evidence="10">dITP/XTP pyrophosphatase</fullName>
        <ecNumber evidence="10">3.6.1.66</ecNumber>
    </recommendedName>
    <alternativeName>
        <fullName evidence="10">Non-canonical purine NTP pyrophosphatase</fullName>
    </alternativeName>
    <alternativeName>
        <fullName evidence="10">Non-standard purine NTP pyrophosphatase</fullName>
    </alternativeName>
    <alternativeName>
        <fullName evidence="10">Nucleoside-triphosphate diphosphatase</fullName>
    </alternativeName>
    <alternativeName>
        <fullName evidence="10">Nucleoside-triphosphate pyrophosphatase</fullName>
        <shortName evidence="10">NTPase</shortName>
    </alternativeName>
</protein>
<dbReference type="GO" id="GO:0046872">
    <property type="term" value="F:metal ion binding"/>
    <property type="evidence" value="ECO:0007669"/>
    <property type="project" value="UniProtKB-KW"/>
</dbReference>
<evidence type="ECO:0000256" key="3">
    <source>
        <dbReference type="ARBA" id="ARBA00022723"/>
    </source>
</evidence>
<dbReference type="HAMAP" id="MF_01405">
    <property type="entry name" value="Non_canon_purine_NTPase"/>
    <property type="match status" value="1"/>
</dbReference>
<gene>
    <name evidence="12" type="ORF">NCTC10172_00574</name>
</gene>
<dbReference type="GO" id="GO:0035870">
    <property type="term" value="F:dITP diphosphatase activity"/>
    <property type="evidence" value="ECO:0007669"/>
    <property type="project" value="UniProtKB-UniRule"/>
</dbReference>
<keyword evidence="7 10" id="KW-0546">Nucleotide metabolism</keyword>
<comment type="cofactor">
    <cofactor evidence="10">
        <name>Mg(2+)</name>
        <dbReference type="ChEBI" id="CHEBI:18420"/>
    </cofactor>
    <text evidence="10">Binds 1 Mg(2+) ion per subunit.</text>
</comment>
<keyword evidence="5 10" id="KW-0378">Hydrolase</keyword>
<evidence type="ECO:0000313" key="13">
    <source>
        <dbReference type="Proteomes" id="UP000290909"/>
    </source>
</evidence>
<dbReference type="KEGG" id="ahk:NCTC10172_00574"/>
<dbReference type="InterPro" id="IPR029001">
    <property type="entry name" value="ITPase-like_fam"/>
</dbReference>
<dbReference type="GO" id="GO:0036222">
    <property type="term" value="F:XTP diphosphatase activity"/>
    <property type="evidence" value="ECO:0007669"/>
    <property type="project" value="UniProtKB-UniRule"/>
</dbReference>
<proteinExistence type="inferred from homology"/>
<evidence type="ECO:0000256" key="9">
    <source>
        <dbReference type="ARBA" id="ARBA00052017"/>
    </source>
</evidence>
<feature type="binding site" evidence="10">
    <location>
        <begin position="7"/>
        <end position="12"/>
    </location>
    <ligand>
        <name>substrate</name>
    </ligand>
</feature>
<comment type="catalytic activity">
    <reaction evidence="9 10">
        <text>XTP + H2O = XMP + diphosphate + H(+)</text>
        <dbReference type="Rhea" id="RHEA:28610"/>
        <dbReference type="ChEBI" id="CHEBI:15377"/>
        <dbReference type="ChEBI" id="CHEBI:15378"/>
        <dbReference type="ChEBI" id="CHEBI:33019"/>
        <dbReference type="ChEBI" id="CHEBI:57464"/>
        <dbReference type="ChEBI" id="CHEBI:61314"/>
        <dbReference type="EC" id="3.6.1.66"/>
    </reaction>
</comment>
<keyword evidence="3 10" id="KW-0479">Metal-binding</keyword>
<dbReference type="GO" id="GO:0017111">
    <property type="term" value="F:ribonucleoside triphosphate phosphatase activity"/>
    <property type="evidence" value="ECO:0007669"/>
    <property type="project" value="InterPro"/>
</dbReference>
<evidence type="ECO:0000256" key="11">
    <source>
        <dbReference type="RuleBase" id="RU003781"/>
    </source>
</evidence>
<accession>A0A449BJQ2</accession>
<reference evidence="12 13" key="1">
    <citation type="submission" date="2019-01" db="EMBL/GenBank/DDBJ databases">
        <authorList>
            <consortium name="Pathogen Informatics"/>
        </authorList>
    </citation>
    <scope>NUCLEOTIDE SEQUENCE [LARGE SCALE GENOMIC DNA]</scope>
    <source>
        <strain evidence="12 13">NCTC10172</strain>
    </source>
</reference>
<dbReference type="Gene3D" id="3.90.950.10">
    <property type="match status" value="1"/>
</dbReference>
<feature type="binding site" evidence="10">
    <location>
        <begin position="175"/>
        <end position="176"/>
    </location>
    <ligand>
        <name>substrate</name>
    </ligand>
</feature>
<feature type="active site" description="Proton acceptor" evidence="10">
    <location>
        <position position="68"/>
    </location>
</feature>
<dbReference type="PANTHER" id="PTHR11067">
    <property type="entry name" value="INOSINE TRIPHOSPHATE PYROPHOSPHATASE/HAM1 PROTEIN"/>
    <property type="match status" value="1"/>
</dbReference>
<dbReference type="EC" id="3.6.1.66" evidence="10"/>
<evidence type="ECO:0000256" key="2">
    <source>
        <dbReference type="ARBA" id="ARBA00011738"/>
    </source>
</evidence>
<evidence type="ECO:0000256" key="4">
    <source>
        <dbReference type="ARBA" id="ARBA00022741"/>
    </source>
</evidence>
<comment type="function">
    <text evidence="10">Pyrophosphatase that catalyzes the hydrolysis of nucleoside triphosphates to their monophosphate derivatives, with a high preference for the non-canonical purine nucleotides XTP (xanthosine triphosphate), dITP (deoxyinosine triphosphate) and ITP. Seems to function as a house-cleaning enzyme that removes non-canonical purine nucleotides from the nucleotide pool, thus preventing their incorporation into DNA/RNA and avoiding chromosomal lesions.</text>
</comment>
<dbReference type="SUPFAM" id="SSF52972">
    <property type="entry name" value="ITPase-like"/>
    <property type="match status" value="1"/>
</dbReference>
<keyword evidence="4 10" id="KW-0547">Nucleotide-binding</keyword>
<dbReference type="STRING" id="1408416.GCA_000702765_00910"/>
<dbReference type="InterPro" id="IPR002637">
    <property type="entry name" value="RdgB/HAM1"/>
</dbReference>
<sequence>MIITLASGNKKKLKELDEILKHTELSCEPITSNEEIDVIEDSLTFIGNATKKAISYAKHLNKVVVADDSGLCVDVLNGMPGIYSKRYAGLSDYENNVKLLDVLKNKENRKAYFICAIALAFPDGKVFTYEAKWHGTIANEMKGHNGFGYDPVFIPDGMKDVVASLDENYKMTHSHRYQALKKFVEDKDEIINYWRHTWQKWYFKENITKRNWFWLASKHGGLRFRYGNNWTIKNDCGQR</sequence>
<evidence type="ECO:0000256" key="1">
    <source>
        <dbReference type="ARBA" id="ARBA00008023"/>
    </source>
</evidence>
<feature type="binding site" evidence="10">
    <location>
        <position position="68"/>
    </location>
    <ligand>
        <name>Mg(2+)</name>
        <dbReference type="ChEBI" id="CHEBI:18420"/>
    </ligand>
</feature>
<comment type="subunit">
    <text evidence="2 10">Homodimer.</text>
</comment>
<evidence type="ECO:0000256" key="5">
    <source>
        <dbReference type="ARBA" id="ARBA00022801"/>
    </source>
</evidence>
<dbReference type="GO" id="GO:0000166">
    <property type="term" value="F:nucleotide binding"/>
    <property type="evidence" value="ECO:0007669"/>
    <property type="project" value="UniProtKB-KW"/>
</dbReference>
<evidence type="ECO:0000256" key="10">
    <source>
        <dbReference type="HAMAP-Rule" id="MF_01405"/>
    </source>
</evidence>
<organism evidence="12 13">
    <name type="scientific">Acholeplasma hippikon</name>
    <dbReference type="NCBI Taxonomy" id="264636"/>
    <lineage>
        <taxon>Bacteria</taxon>
        <taxon>Bacillati</taxon>
        <taxon>Mycoplasmatota</taxon>
        <taxon>Mollicutes</taxon>
        <taxon>Acholeplasmatales</taxon>
        <taxon>Acholeplasmataceae</taxon>
        <taxon>Acholeplasma</taxon>
    </lineage>
</organism>
<comment type="similarity">
    <text evidence="1 10 11">Belongs to the HAM1 NTPase family.</text>
</comment>
<dbReference type="FunFam" id="3.90.950.10:FF:000001">
    <property type="entry name" value="dITP/XTP pyrophosphatase"/>
    <property type="match status" value="1"/>
</dbReference>
<dbReference type="AlphaFoldDB" id="A0A449BJQ2"/>
<dbReference type="GO" id="GO:0005829">
    <property type="term" value="C:cytosol"/>
    <property type="evidence" value="ECO:0007669"/>
    <property type="project" value="TreeGrafter"/>
</dbReference>
<keyword evidence="6 10" id="KW-0460">Magnesium</keyword>
<comment type="catalytic activity">
    <reaction evidence="8 10">
        <text>dITP + H2O = dIMP + diphosphate + H(+)</text>
        <dbReference type="Rhea" id="RHEA:28342"/>
        <dbReference type="ChEBI" id="CHEBI:15377"/>
        <dbReference type="ChEBI" id="CHEBI:15378"/>
        <dbReference type="ChEBI" id="CHEBI:33019"/>
        <dbReference type="ChEBI" id="CHEBI:61194"/>
        <dbReference type="ChEBI" id="CHEBI:61382"/>
        <dbReference type="EC" id="3.6.1.66"/>
    </reaction>
</comment>
<evidence type="ECO:0000313" key="12">
    <source>
        <dbReference type="EMBL" id="VEU82557.1"/>
    </source>
</evidence>
<dbReference type="GO" id="GO:0036220">
    <property type="term" value="F:ITP diphosphatase activity"/>
    <property type="evidence" value="ECO:0007669"/>
    <property type="project" value="UniProtKB-UniRule"/>
</dbReference>
<dbReference type="GO" id="GO:0009117">
    <property type="term" value="P:nucleotide metabolic process"/>
    <property type="evidence" value="ECO:0007669"/>
    <property type="project" value="UniProtKB-KW"/>
</dbReference>
<feature type="binding site" evidence="10">
    <location>
        <position position="170"/>
    </location>
    <ligand>
        <name>substrate</name>
    </ligand>
</feature>
<comment type="caution">
    <text evidence="10">Lacks conserved residue(s) required for the propagation of feature annotation.</text>
</comment>
<feature type="binding site" evidence="10">
    <location>
        <position position="69"/>
    </location>
    <ligand>
        <name>substrate</name>
    </ligand>
</feature>
<dbReference type="Pfam" id="PF01725">
    <property type="entry name" value="Ham1p_like"/>
    <property type="match status" value="1"/>
</dbReference>